<dbReference type="Gene3D" id="3.90.70.10">
    <property type="entry name" value="Cysteine proteinases"/>
    <property type="match status" value="2"/>
</dbReference>
<dbReference type="PROSITE" id="PS50235">
    <property type="entry name" value="USP_3"/>
    <property type="match status" value="1"/>
</dbReference>
<gene>
    <name evidence="6" type="ORF">PoB_006450000</name>
</gene>
<feature type="compositionally biased region" description="Basic and acidic residues" evidence="3">
    <location>
        <begin position="54"/>
        <end position="135"/>
    </location>
</feature>
<feature type="compositionally biased region" description="Low complexity" evidence="3">
    <location>
        <begin position="136"/>
        <end position="146"/>
    </location>
</feature>
<dbReference type="Pfam" id="PF00443">
    <property type="entry name" value="UCH"/>
    <property type="match status" value="2"/>
</dbReference>
<dbReference type="GO" id="GO:0016579">
    <property type="term" value="P:protein deubiquitination"/>
    <property type="evidence" value="ECO:0007669"/>
    <property type="project" value="InterPro"/>
</dbReference>
<dbReference type="EC" id="3.4.19.12" evidence="2"/>
<name>A0AAV4D1U6_9GAST</name>
<dbReference type="PROSITE" id="PS50020">
    <property type="entry name" value="WW_DOMAIN_2"/>
    <property type="match status" value="1"/>
</dbReference>
<dbReference type="InterPro" id="IPR050185">
    <property type="entry name" value="Ub_carboxyl-term_hydrolase"/>
</dbReference>
<evidence type="ECO:0000313" key="7">
    <source>
        <dbReference type="Proteomes" id="UP000735302"/>
    </source>
</evidence>
<dbReference type="PROSITE" id="PS00973">
    <property type="entry name" value="USP_2"/>
    <property type="match status" value="1"/>
</dbReference>
<proteinExistence type="inferred from homology"/>
<dbReference type="PANTHER" id="PTHR21646:SF46">
    <property type="entry name" value="UBIQUITIN CARBOXYL-TERMINAL HYDROLASE"/>
    <property type="match status" value="1"/>
</dbReference>
<dbReference type="InterPro" id="IPR028889">
    <property type="entry name" value="USP"/>
</dbReference>
<dbReference type="PANTHER" id="PTHR21646">
    <property type="entry name" value="UBIQUITIN CARBOXYL-TERMINAL HYDROLASE"/>
    <property type="match status" value="1"/>
</dbReference>
<evidence type="ECO:0000256" key="2">
    <source>
        <dbReference type="RuleBase" id="RU366025"/>
    </source>
</evidence>
<feature type="domain" description="USP" evidence="5">
    <location>
        <begin position="190"/>
        <end position="514"/>
    </location>
</feature>
<dbReference type="EMBL" id="BLXT01007308">
    <property type="protein sequence ID" value="GFO37995.1"/>
    <property type="molecule type" value="Genomic_DNA"/>
</dbReference>
<feature type="domain" description="WW" evidence="4">
    <location>
        <begin position="191"/>
        <end position="225"/>
    </location>
</feature>
<keyword evidence="2" id="KW-0645">Protease</keyword>
<dbReference type="SMART" id="SM00456">
    <property type="entry name" value="WW"/>
    <property type="match status" value="1"/>
</dbReference>
<feature type="non-terminal residue" evidence="6">
    <location>
        <position position="1"/>
    </location>
</feature>
<dbReference type="InterPro" id="IPR001394">
    <property type="entry name" value="Peptidase_C19_UCH"/>
</dbReference>
<evidence type="ECO:0000256" key="1">
    <source>
        <dbReference type="ARBA" id="ARBA00000707"/>
    </source>
</evidence>
<keyword evidence="2" id="KW-0788">Thiol protease</keyword>
<keyword evidence="7" id="KW-1185">Reference proteome</keyword>
<dbReference type="InterPro" id="IPR001202">
    <property type="entry name" value="WW_dom"/>
</dbReference>
<dbReference type="CDD" id="cd02674">
    <property type="entry name" value="Peptidase_C19R"/>
    <property type="match status" value="1"/>
</dbReference>
<comment type="caution">
    <text evidence="6">The sequence shown here is derived from an EMBL/GenBank/DDBJ whole genome shotgun (WGS) entry which is preliminary data.</text>
</comment>
<dbReference type="GO" id="GO:0006508">
    <property type="term" value="P:proteolysis"/>
    <property type="evidence" value="ECO:0007669"/>
    <property type="project" value="UniProtKB-KW"/>
</dbReference>
<accession>A0AAV4D1U6</accession>
<dbReference type="Proteomes" id="UP000735302">
    <property type="component" value="Unassembled WGS sequence"/>
</dbReference>
<keyword evidence="2" id="KW-0833">Ubl conjugation pathway</keyword>
<sequence>LEKAKREEAEKKRRLAEVEKMRQERKKAELEKEKEKRLEEDAEEERQWKVTQEALRREKQEEEEHMAKLQLEQEREVAKQEEERKAAEKLEETRRLEKEQQERVAKAEAERQKEEAARQARELERQAKEAEELARQQKLQQEAAQAEAERKRKEQMALDMEQKQKQKKAEEEASLRAASKPNVSWKPVPSNLLPPGWEKRLDQTTNRYYYIDHNRGITQWNSPALPNPDKLKEQSFEKVHQPLSIFFFTPSRSSNLAAKQTAHSLRKRDLNPVYGDVGPALTGLRNLGNTCYMNSTIQCLNNASPLVSYILNDDYVHDINRQRATAYFQVYVAGQLKSSLKCGTCMKTSVTFQAFMFLSLPIPASSKCSLQDCIRAFLKPEMMTGSSKWKCPRCKVERDSEKKIEIWKLPPILLVGLNRFYSEGMWMQKKSTYVDFPVNDLDLSQYIIGPPPRNKYSLYGISNHYGTMEGGHYTAFCRNPVNKKWHKFDDQDVYEISPSDVKTSAAFVLYYSSIEMKGPKYVPRL</sequence>
<keyword evidence="2 6" id="KW-0378">Hydrolase</keyword>
<dbReference type="PROSITE" id="PS00972">
    <property type="entry name" value="USP_1"/>
    <property type="match status" value="1"/>
</dbReference>
<dbReference type="Pfam" id="PF00397">
    <property type="entry name" value="WW"/>
    <property type="match status" value="1"/>
</dbReference>
<dbReference type="InterPro" id="IPR036020">
    <property type="entry name" value="WW_dom_sf"/>
</dbReference>
<evidence type="ECO:0000256" key="3">
    <source>
        <dbReference type="SAM" id="MobiDB-lite"/>
    </source>
</evidence>
<dbReference type="AlphaFoldDB" id="A0AAV4D1U6"/>
<evidence type="ECO:0000259" key="5">
    <source>
        <dbReference type="PROSITE" id="PS50235"/>
    </source>
</evidence>
<protein>
    <recommendedName>
        <fullName evidence="2">Ubiquitin carboxyl-terminal hydrolase</fullName>
        <ecNumber evidence="2">3.4.19.12</ecNumber>
    </recommendedName>
</protein>
<comment type="similarity">
    <text evidence="2">Belongs to the peptidase C19 family.</text>
</comment>
<comment type="catalytic activity">
    <reaction evidence="1 2">
        <text>Thiol-dependent hydrolysis of ester, thioester, amide, peptide and isopeptide bonds formed by the C-terminal Gly of ubiquitin (a 76-residue protein attached to proteins as an intracellular targeting signal).</text>
        <dbReference type="EC" id="3.4.19.12"/>
    </reaction>
</comment>
<dbReference type="GO" id="GO:0004843">
    <property type="term" value="F:cysteine-type deubiquitinase activity"/>
    <property type="evidence" value="ECO:0007669"/>
    <property type="project" value="UniProtKB-UniRule"/>
</dbReference>
<dbReference type="SUPFAM" id="SSF51045">
    <property type="entry name" value="WW domain"/>
    <property type="match status" value="1"/>
</dbReference>
<dbReference type="Gene3D" id="2.20.70.10">
    <property type="match status" value="1"/>
</dbReference>
<dbReference type="CDD" id="cd00201">
    <property type="entry name" value="WW"/>
    <property type="match status" value="1"/>
</dbReference>
<evidence type="ECO:0000313" key="6">
    <source>
        <dbReference type="EMBL" id="GFO37995.1"/>
    </source>
</evidence>
<evidence type="ECO:0000259" key="4">
    <source>
        <dbReference type="PROSITE" id="PS50020"/>
    </source>
</evidence>
<organism evidence="6 7">
    <name type="scientific">Plakobranchus ocellatus</name>
    <dbReference type="NCBI Taxonomy" id="259542"/>
    <lineage>
        <taxon>Eukaryota</taxon>
        <taxon>Metazoa</taxon>
        <taxon>Spiralia</taxon>
        <taxon>Lophotrochozoa</taxon>
        <taxon>Mollusca</taxon>
        <taxon>Gastropoda</taxon>
        <taxon>Heterobranchia</taxon>
        <taxon>Euthyneura</taxon>
        <taxon>Panpulmonata</taxon>
        <taxon>Sacoglossa</taxon>
        <taxon>Placobranchoidea</taxon>
        <taxon>Plakobranchidae</taxon>
        <taxon>Plakobranchus</taxon>
    </lineage>
</organism>
<dbReference type="InterPro" id="IPR038765">
    <property type="entry name" value="Papain-like_cys_pep_sf"/>
</dbReference>
<dbReference type="InterPro" id="IPR018200">
    <property type="entry name" value="USP_CS"/>
</dbReference>
<feature type="compositionally biased region" description="Basic and acidic residues" evidence="3">
    <location>
        <begin position="147"/>
        <end position="174"/>
    </location>
</feature>
<dbReference type="SUPFAM" id="SSF54001">
    <property type="entry name" value="Cysteine proteinases"/>
    <property type="match status" value="1"/>
</dbReference>
<feature type="region of interest" description="Disordered" evidence="3">
    <location>
        <begin position="1"/>
        <end position="187"/>
    </location>
</feature>
<feature type="compositionally biased region" description="Basic and acidic residues" evidence="3">
    <location>
        <begin position="1"/>
        <end position="39"/>
    </location>
</feature>
<reference evidence="6 7" key="1">
    <citation type="journal article" date="2021" name="Elife">
        <title>Chloroplast acquisition without the gene transfer in kleptoplastic sea slugs, Plakobranchus ocellatus.</title>
        <authorList>
            <person name="Maeda T."/>
            <person name="Takahashi S."/>
            <person name="Yoshida T."/>
            <person name="Shimamura S."/>
            <person name="Takaki Y."/>
            <person name="Nagai Y."/>
            <person name="Toyoda A."/>
            <person name="Suzuki Y."/>
            <person name="Arimoto A."/>
            <person name="Ishii H."/>
            <person name="Satoh N."/>
            <person name="Nishiyama T."/>
            <person name="Hasebe M."/>
            <person name="Maruyama T."/>
            <person name="Minagawa J."/>
            <person name="Obokata J."/>
            <person name="Shigenobu S."/>
        </authorList>
    </citation>
    <scope>NUCLEOTIDE SEQUENCE [LARGE SCALE GENOMIC DNA]</scope>
</reference>